<dbReference type="GO" id="GO:0005634">
    <property type="term" value="C:nucleus"/>
    <property type="evidence" value="ECO:0007669"/>
    <property type="project" value="TreeGrafter"/>
</dbReference>
<dbReference type="Proteomes" id="UP000271889">
    <property type="component" value="Unassembled WGS sequence"/>
</dbReference>
<dbReference type="AlphaFoldDB" id="A0A3P6T095"/>
<comment type="similarity">
    <text evidence="1">Belongs to the peptidase C19 family.</text>
</comment>
<dbReference type="EMBL" id="UYRV01025908">
    <property type="protein sequence ID" value="VDK78357.1"/>
    <property type="molecule type" value="Genomic_DNA"/>
</dbReference>
<evidence type="ECO:0000313" key="4">
    <source>
        <dbReference type="Proteomes" id="UP000271889"/>
    </source>
</evidence>
<dbReference type="InterPro" id="IPR050164">
    <property type="entry name" value="Peptidase_C19"/>
</dbReference>
<dbReference type="InterPro" id="IPR028889">
    <property type="entry name" value="USP"/>
</dbReference>
<dbReference type="GO" id="GO:0004843">
    <property type="term" value="F:cysteine-type deubiquitinase activity"/>
    <property type="evidence" value="ECO:0007669"/>
    <property type="project" value="InterPro"/>
</dbReference>
<dbReference type="PROSITE" id="PS50235">
    <property type="entry name" value="USP_3"/>
    <property type="match status" value="1"/>
</dbReference>
<reference evidence="3 4" key="1">
    <citation type="submission" date="2018-11" db="EMBL/GenBank/DDBJ databases">
        <authorList>
            <consortium name="Pathogen Informatics"/>
        </authorList>
    </citation>
    <scope>NUCLEOTIDE SEQUENCE [LARGE SCALE GENOMIC DNA]</scope>
</reference>
<evidence type="ECO:0000259" key="2">
    <source>
        <dbReference type="PROSITE" id="PS50235"/>
    </source>
</evidence>
<sequence>MTCYLNSLVQSLYMTPEFRNAIYKWEYRISGKPSTSAGEREARSIPYQIQKLFLLLQTSDLSSLETKDLTASFGWSSSEAYDQHDVQELCRLMFDALELKWKGTQNEKLIQSLYRLVVLQTLVFALFY</sequence>
<dbReference type="SUPFAM" id="SSF54001">
    <property type="entry name" value="Cysteine proteinases"/>
    <property type="match status" value="1"/>
</dbReference>
<accession>A0A3P6T095</accession>
<keyword evidence="4" id="KW-1185">Reference proteome</keyword>
<organism evidence="3 4">
    <name type="scientific">Cylicostephanus goldi</name>
    <name type="common">Nematode worm</name>
    <dbReference type="NCBI Taxonomy" id="71465"/>
    <lineage>
        <taxon>Eukaryota</taxon>
        <taxon>Metazoa</taxon>
        <taxon>Ecdysozoa</taxon>
        <taxon>Nematoda</taxon>
        <taxon>Chromadorea</taxon>
        <taxon>Rhabditida</taxon>
        <taxon>Rhabditina</taxon>
        <taxon>Rhabditomorpha</taxon>
        <taxon>Strongyloidea</taxon>
        <taxon>Strongylidae</taxon>
        <taxon>Cylicostephanus</taxon>
    </lineage>
</organism>
<dbReference type="PANTHER" id="PTHR24006">
    <property type="entry name" value="UBIQUITIN CARBOXYL-TERMINAL HYDROLASE"/>
    <property type="match status" value="1"/>
</dbReference>
<dbReference type="PANTHER" id="PTHR24006:SF702">
    <property type="entry name" value="UBIQUITIN CARBOXYL-TERMINAL HYDROLASE 47"/>
    <property type="match status" value="1"/>
</dbReference>
<dbReference type="GO" id="GO:0016579">
    <property type="term" value="P:protein deubiquitination"/>
    <property type="evidence" value="ECO:0007669"/>
    <property type="project" value="InterPro"/>
</dbReference>
<proteinExistence type="inferred from homology"/>
<dbReference type="OrthoDB" id="289038at2759"/>
<dbReference type="InterPro" id="IPR038765">
    <property type="entry name" value="Papain-like_cys_pep_sf"/>
</dbReference>
<evidence type="ECO:0000313" key="3">
    <source>
        <dbReference type="EMBL" id="VDK78357.1"/>
    </source>
</evidence>
<dbReference type="GO" id="GO:0005829">
    <property type="term" value="C:cytosol"/>
    <property type="evidence" value="ECO:0007669"/>
    <property type="project" value="TreeGrafter"/>
</dbReference>
<evidence type="ECO:0000256" key="1">
    <source>
        <dbReference type="ARBA" id="ARBA00009085"/>
    </source>
</evidence>
<dbReference type="InterPro" id="IPR001394">
    <property type="entry name" value="Peptidase_C19_UCH"/>
</dbReference>
<name>A0A3P6T095_CYLGO</name>
<dbReference type="Gene3D" id="3.90.70.10">
    <property type="entry name" value="Cysteine proteinases"/>
    <property type="match status" value="1"/>
</dbReference>
<protein>
    <recommendedName>
        <fullName evidence="2">USP domain-containing protein</fullName>
    </recommendedName>
</protein>
<feature type="domain" description="USP" evidence="2">
    <location>
        <begin position="1"/>
        <end position="128"/>
    </location>
</feature>
<dbReference type="Pfam" id="PF00443">
    <property type="entry name" value="UCH"/>
    <property type="match status" value="1"/>
</dbReference>
<gene>
    <name evidence="3" type="ORF">CGOC_LOCUS7443</name>
</gene>